<dbReference type="Pfam" id="PF04479">
    <property type="entry name" value="RTA1"/>
    <property type="match status" value="1"/>
</dbReference>
<feature type="transmembrane region" description="Helical" evidence="6">
    <location>
        <begin position="44"/>
        <end position="65"/>
    </location>
</feature>
<feature type="transmembrane region" description="Helical" evidence="6">
    <location>
        <begin position="20"/>
        <end position="37"/>
    </location>
</feature>
<dbReference type="InterPro" id="IPR007568">
    <property type="entry name" value="RTA1"/>
</dbReference>
<feature type="compositionally biased region" description="Basic and acidic residues" evidence="5">
    <location>
        <begin position="337"/>
        <end position="347"/>
    </location>
</feature>
<keyword evidence="2 6" id="KW-0812">Transmembrane</keyword>
<evidence type="ECO:0000256" key="3">
    <source>
        <dbReference type="ARBA" id="ARBA00022989"/>
    </source>
</evidence>
<organism evidence="7 8">
    <name type="scientific">Phlyctema vagabunda</name>
    <dbReference type="NCBI Taxonomy" id="108571"/>
    <lineage>
        <taxon>Eukaryota</taxon>
        <taxon>Fungi</taxon>
        <taxon>Dikarya</taxon>
        <taxon>Ascomycota</taxon>
        <taxon>Pezizomycotina</taxon>
        <taxon>Leotiomycetes</taxon>
        <taxon>Helotiales</taxon>
        <taxon>Dermateaceae</taxon>
        <taxon>Phlyctema</taxon>
    </lineage>
</organism>
<feature type="transmembrane region" description="Helical" evidence="6">
    <location>
        <begin position="77"/>
        <end position="99"/>
    </location>
</feature>
<dbReference type="PANTHER" id="PTHR31465">
    <property type="entry name" value="PROTEIN RTA1-RELATED"/>
    <property type="match status" value="1"/>
</dbReference>
<feature type="region of interest" description="Disordered" evidence="5">
    <location>
        <begin position="329"/>
        <end position="354"/>
    </location>
</feature>
<dbReference type="EMBL" id="JBFCZG010000002">
    <property type="protein sequence ID" value="KAL3426374.1"/>
    <property type="molecule type" value="Genomic_DNA"/>
</dbReference>
<keyword evidence="3 6" id="KW-1133">Transmembrane helix</keyword>
<name>A0ABR4PSM9_9HELO</name>
<evidence type="ECO:0000256" key="4">
    <source>
        <dbReference type="ARBA" id="ARBA00023136"/>
    </source>
</evidence>
<protein>
    <submittedName>
        <fullName evidence="7">Protein RTA1-like protein 6</fullName>
    </submittedName>
</protein>
<proteinExistence type="predicted"/>
<evidence type="ECO:0000256" key="6">
    <source>
        <dbReference type="SAM" id="Phobius"/>
    </source>
</evidence>
<feature type="transmembrane region" description="Helical" evidence="6">
    <location>
        <begin position="242"/>
        <end position="261"/>
    </location>
</feature>
<sequence>MEDGRFVEGSLYFYAPNKGAPVVFAILFAISGLWHVYQCIHYKCWKVSGILPWAATIFVGGYIMREIGAFNYGNIDVFISSIVLLYAAPPLYELANYFILSRILYYVPYHSPIHPGRVLTTFAALSSVVEALNANGAAYTANTSLPEKKQSTGRSLLKSALILQLVILGLFLLLAGSFHRKCVKAKLFPSNLRAVLTTLYISTSLICVRTIFRTVEYFSTASLHFDSELRESDVSIILRYEWWFWVFEAALMICNTFLLNARHPLRFLPRNNKIYLGEDGLTEIQGEGYEDRRPFLVTFFDPFDIAGLLQGRNLNQRFWETHAAERTELPSRAGTADAHESERERKSGVVVESV</sequence>
<comment type="caution">
    <text evidence="7">The sequence shown here is derived from an EMBL/GenBank/DDBJ whole genome shotgun (WGS) entry which is preliminary data.</text>
</comment>
<dbReference type="PANTHER" id="PTHR31465:SF13">
    <property type="entry name" value="RTA1 DOMAIN PROTEIN-RELATED"/>
    <property type="match status" value="1"/>
</dbReference>
<feature type="transmembrane region" description="Helical" evidence="6">
    <location>
        <begin position="119"/>
        <end position="141"/>
    </location>
</feature>
<reference evidence="7 8" key="1">
    <citation type="submission" date="2024-06" db="EMBL/GenBank/DDBJ databases">
        <title>Complete genome of Phlyctema vagabunda strain 19-DSS-EL-015.</title>
        <authorList>
            <person name="Fiorenzani C."/>
        </authorList>
    </citation>
    <scope>NUCLEOTIDE SEQUENCE [LARGE SCALE GENOMIC DNA]</scope>
    <source>
        <strain evidence="7 8">19-DSS-EL-015</strain>
    </source>
</reference>
<keyword evidence="8" id="KW-1185">Reference proteome</keyword>
<dbReference type="Proteomes" id="UP001629113">
    <property type="component" value="Unassembled WGS sequence"/>
</dbReference>
<accession>A0ABR4PSM9</accession>
<comment type="subcellular location">
    <subcellularLocation>
        <location evidence="1">Membrane</location>
        <topology evidence="1">Multi-pass membrane protein</topology>
    </subcellularLocation>
</comment>
<evidence type="ECO:0000256" key="2">
    <source>
        <dbReference type="ARBA" id="ARBA00022692"/>
    </source>
</evidence>
<gene>
    <name evidence="7" type="ORF">PVAG01_03165</name>
</gene>
<feature type="transmembrane region" description="Helical" evidence="6">
    <location>
        <begin position="191"/>
        <end position="212"/>
    </location>
</feature>
<evidence type="ECO:0000256" key="5">
    <source>
        <dbReference type="SAM" id="MobiDB-lite"/>
    </source>
</evidence>
<evidence type="ECO:0000313" key="7">
    <source>
        <dbReference type="EMBL" id="KAL3426374.1"/>
    </source>
</evidence>
<feature type="transmembrane region" description="Helical" evidence="6">
    <location>
        <begin position="161"/>
        <end position="179"/>
    </location>
</feature>
<evidence type="ECO:0000313" key="8">
    <source>
        <dbReference type="Proteomes" id="UP001629113"/>
    </source>
</evidence>
<evidence type="ECO:0000256" key="1">
    <source>
        <dbReference type="ARBA" id="ARBA00004141"/>
    </source>
</evidence>
<keyword evidence="4 6" id="KW-0472">Membrane</keyword>